<comment type="caution">
    <text evidence="5">The sequence shown here is derived from an EMBL/GenBank/DDBJ whole genome shotgun (WGS) entry which is preliminary data.</text>
</comment>
<organism evidence="5 6">
    <name type="scientific">Zasmidium cellare</name>
    <name type="common">Wine cellar mold</name>
    <name type="synonym">Racodium cellare</name>
    <dbReference type="NCBI Taxonomy" id="395010"/>
    <lineage>
        <taxon>Eukaryota</taxon>
        <taxon>Fungi</taxon>
        <taxon>Dikarya</taxon>
        <taxon>Ascomycota</taxon>
        <taxon>Pezizomycotina</taxon>
        <taxon>Dothideomycetes</taxon>
        <taxon>Dothideomycetidae</taxon>
        <taxon>Mycosphaerellales</taxon>
        <taxon>Mycosphaerellaceae</taxon>
        <taxon>Zasmidium</taxon>
    </lineage>
</organism>
<name>A0ABR0DZC0_ZASCE</name>
<keyword evidence="2" id="KW-0408">Iron</keyword>
<keyword evidence="1" id="KW-0479">Metal-binding</keyword>
<reference evidence="5 6" key="1">
    <citation type="journal article" date="2023" name="G3 (Bethesda)">
        <title>A chromosome-level genome assembly of Zasmidium syzygii isolated from banana leaves.</title>
        <authorList>
            <person name="van Westerhoven A.C."/>
            <person name="Mehrabi R."/>
            <person name="Talebi R."/>
            <person name="Steentjes M.B.F."/>
            <person name="Corcolon B."/>
            <person name="Chong P.A."/>
            <person name="Kema G.H.J."/>
            <person name="Seidl M.F."/>
        </authorList>
    </citation>
    <scope>NUCLEOTIDE SEQUENCE [LARGE SCALE GENOMIC DNA]</scope>
    <source>
        <strain evidence="5 6">P124</strain>
    </source>
</reference>
<dbReference type="Proteomes" id="UP001305779">
    <property type="component" value="Unassembled WGS sequence"/>
</dbReference>
<keyword evidence="6" id="KW-1185">Reference proteome</keyword>
<keyword evidence="3" id="KW-0411">Iron-sulfur</keyword>
<dbReference type="Pfam" id="PF00330">
    <property type="entry name" value="Aconitase"/>
    <property type="match status" value="1"/>
</dbReference>
<sequence length="149" mass="15957">MSMKRTFACGDPYLKLRPARVTCQDATAQMAMIQFMSAGLPKFAVPTTVHCDHLIVAKEGKDNDLTTAGETNEEVYDFLRSVCAKYGGGFWEPGAGIIHRTVLENYAYPGGLITRTDSHTPNGGGLGAAIGVGGAECMQWMSCLDFLGS</sequence>
<evidence type="ECO:0000256" key="1">
    <source>
        <dbReference type="ARBA" id="ARBA00022723"/>
    </source>
</evidence>
<proteinExistence type="predicted"/>
<dbReference type="InterPro" id="IPR015931">
    <property type="entry name" value="Acnase/IPM_dHydase_lsu_aba_1/3"/>
</dbReference>
<dbReference type="PANTHER" id="PTHR43160:SF3">
    <property type="entry name" value="ACONITATE HYDRATASE, MITOCHONDRIAL"/>
    <property type="match status" value="1"/>
</dbReference>
<evidence type="ECO:0000256" key="3">
    <source>
        <dbReference type="ARBA" id="ARBA00023014"/>
    </source>
</evidence>
<dbReference type="EMBL" id="JAXOVC010000014">
    <property type="protein sequence ID" value="KAK4494520.1"/>
    <property type="molecule type" value="Genomic_DNA"/>
</dbReference>
<dbReference type="InterPro" id="IPR050926">
    <property type="entry name" value="Aconitase/IPM_isomerase"/>
</dbReference>
<evidence type="ECO:0000256" key="2">
    <source>
        <dbReference type="ARBA" id="ARBA00023004"/>
    </source>
</evidence>
<feature type="domain" description="Aconitase/3-isopropylmalate dehydratase large subunit alpha/beta/alpha" evidence="4">
    <location>
        <begin position="15"/>
        <end position="141"/>
    </location>
</feature>
<accession>A0ABR0DZC0</accession>
<dbReference type="Gene3D" id="3.30.499.10">
    <property type="entry name" value="Aconitase, domain 3"/>
    <property type="match status" value="1"/>
</dbReference>
<dbReference type="PANTHER" id="PTHR43160">
    <property type="entry name" value="ACONITATE HYDRATASE B"/>
    <property type="match status" value="1"/>
</dbReference>
<evidence type="ECO:0000313" key="6">
    <source>
        <dbReference type="Proteomes" id="UP001305779"/>
    </source>
</evidence>
<gene>
    <name evidence="5" type="ORF">PRZ48_014818</name>
</gene>
<protein>
    <recommendedName>
        <fullName evidence="4">Aconitase/3-isopropylmalate dehydratase large subunit alpha/beta/alpha domain-containing protein</fullName>
    </recommendedName>
</protein>
<evidence type="ECO:0000313" key="5">
    <source>
        <dbReference type="EMBL" id="KAK4494520.1"/>
    </source>
</evidence>
<dbReference type="InterPro" id="IPR036008">
    <property type="entry name" value="Aconitase_4Fe-4S_dom"/>
</dbReference>
<evidence type="ECO:0000259" key="4">
    <source>
        <dbReference type="Pfam" id="PF00330"/>
    </source>
</evidence>
<dbReference type="SUPFAM" id="SSF53732">
    <property type="entry name" value="Aconitase iron-sulfur domain"/>
    <property type="match status" value="1"/>
</dbReference>
<dbReference type="InterPro" id="IPR001030">
    <property type="entry name" value="Acoase/IPM_deHydtase_lsu_aba"/>
</dbReference>